<dbReference type="PANTHER" id="PTHR21066:SF3">
    <property type="entry name" value="IP02236P"/>
    <property type="match status" value="1"/>
</dbReference>
<feature type="chain" id="PRO_5008573783" evidence="4">
    <location>
        <begin position="19"/>
        <end position="185"/>
    </location>
</feature>
<evidence type="ECO:0000256" key="4">
    <source>
        <dbReference type="SAM" id="SignalP"/>
    </source>
</evidence>
<dbReference type="GO" id="GO:0005576">
    <property type="term" value="C:extracellular region"/>
    <property type="evidence" value="ECO:0007669"/>
    <property type="project" value="UniProtKB-SubCell"/>
</dbReference>
<name>A0A1B4ZBI9_OSTFU</name>
<feature type="signal peptide" evidence="4">
    <location>
        <begin position="1"/>
        <end position="18"/>
    </location>
</feature>
<keyword evidence="4" id="KW-0732">Signal</keyword>
<organism evidence="5">
    <name type="scientific">Ostrinia furnacalis</name>
    <name type="common">Asian corn borer</name>
    <dbReference type="NCBI Taxonomy" id="93504"/>
    <lineage>
        <taxon>Eukaryota</taxon>
        <taxon>Metazoa</taxon>
        <taxon>Ecdysozoa</taxon>
        <taxon>Arthropoda</taxon>
        <taxon>Hexapoda</taxon>
        <taxon>Insecta</taxon>
        <taxon>Pterygota</taxon>
        <taxon>Neoptera</taxon>
        <taxon>Endopterygota</taxon>
        <taxon>Lepidoptera</taxon>
        <taxon>Glossata</taxon>
        <taxon>Ditrysia</taxon>
        <taxon>Pyraloidea</taxon>
        <taxon>Crambidae</taxon>
        <taxon>Pyraustinae</taxon>
        <taxon>Ostrinia</taxon>
    </lineage>
</organism>
<reference evidence="5" key="1">
    <citation type="submission" date="2015-02" db="EMBL/GenBank/DDBJ databases">
        <title>Identification of odorant binding proteins and chemosensory proteins in the Asian corn borer, Ostrinia furnacalis.</title>
        <authorList>
            <person name="Yang B."/>
            <person name="Ozaki K."/>
            <person name="Ishikawa Y."/>
            <person name="Matsuo T."/>
        </authorList>
    </citation>
    <scope>NUCLEOTIDE SEQUENCE</scope>
    <source>
        <tissue evidence="5">Antennal</tissue>
    </source>
</reference>
<dbReference type="AlphaFoldDB" id="A0A1B4ZBI9"/>
<dbReference type="InterPro" id="IPR036728">
    <property type="entry name" value="PBP_GOBP_sf"/>
</dbReference>
<dbReference type="EMBL" id="LC027691">
    <property type="protein sequence ID" value="BAV56794.1"/>
    <property type="molecule type" value="mRNA"/>
</dbReference>
<evidence type="ECO:0000313" key="5">
    <source>
        <dbReference type="EMBL" id="BAV56794.1"/>
    </source>
</evidence>
<keyword evidence="3" id="KW-0964">Secreted</keyword>
<dbReference type="InterPro" id="IPR052295">
    <property type="entry name" value="Odorant-binding_protein"/>
</dbReference>
<dbReference type="Gene3D" id="1.10.238.270">
    <property type="match status" value="1"/>
</dbReference>
<evidence type="ECO:0000256" key="3">
    <source>
        <dbReference type="ARBA" id="ARBA00022525"/>
    </source>
</evidence>
<dbReference type="SUPFAM" id="SSF47565">
    <property type="entry name" value="Insect pheromone/odorant-binding proteins"/>
    <property type="match status" value="1"/>
</dbReference>
<proteinExistence type="evidence at transcript level"/>
<dbReference type="PANTHER" id="PTHR21066">
    <property type="entry name" value="ODORANT-BINDING PROTEIN 59A-RELATED"/>
    <property type="match status" value="1"/>
</dbReference>
<evidence type="ECO:0000256" key="2">
    <source>
        <dbReference type="ARBA" id="ARBA00008098"/>
    </source>
</evidence>
<dbReference type="GO" id="GO:0005549">
    <property type="term" value="F:odorant binding"/>
    <property type="evidence" value="ECO:0007669"/>
    <property type="project" value="InterPro"/>
</dbReference>
<comment type="subcellular location">
    <subcellularLocation>
        <location evidence="1">Secreted</location>
    </subcellularLocation>
</comment>
<sequence>MVGFVVVALVAVFQVISCQEPPPFLANVPEQCRRPPEGVDRPHTCCKIPSFFKDEDLQECGFKKLEDEPERPGPPHGPPDCSKQLCVMKKYNLLKGESDVDHDATKEYLQKWIESNPEWKEPMDAAIERCIGQPLPGPPHICEANKMVVCISFHLFGKCVSWSDTEGCKKLKAHMDECAQYFPKH</sequence>
<gene>
    <name evidence="5" type="primary">OfurOBP7</name>
</gene>
<evidence type="ECO:0000256" key="1">
    <source>
        <dbReference type="ARBA" id="ARBA00004613"/>
    </source>
</evidence>
<accession>A0A1B4ZBI9</accession>
<comment type="similarity">
    <text evidence="2">Belongs to the PBP/GOBP family.</text>
</comment>
<protein>
    <submittedName>
        <fullName evidence="5">Odorant binding protein 7</fullName>
    </submittedName>
</protein>